<protein>
    <recommendedName>
        <fullName evidence="3">F-box domain-containing protein</fullName>
    </recommendedName>
</protein>
<accession>A0A5C3MKY6</accession>
<dbReference type="InterPro" id="IPR036047">
    <property type="entry name" value="F-box-like_dom_sf"/>
</dbReference>
<reference evidence="1 2" key="1">
    <citation type="journal article" date="2019" name="Nat. Ecol. Evol.">
        <title>Megaphylogeny resolves global patterns of mushroom evolution.</title>
        <authorList>
            <person name="Varga T."/>
            <person name="Krizsan K."/>
            <person name="Foldi C."/>
            <person name="Dima B."/>
            <person name="Sanchez-Garcia M."/>
            <person name="Sanchez-Ramirez S."/>
            <person name="Szollosi G.J."/>
            <person name="Szarkandi J.G."/>
            <person name="Papp V."/>
            <person name="Albert L."/>
            <person name="Andreopoulos W."/>
            <person name="Angelini C."/>
            <person name="Antonin V."/>
            <person name="Barry K.W."/>
            <person name="Bougher N.L."/>
            <person name="Buchanan P."/>
            <person name="Buyck B."/>
            <person name="Bense V."/>
            <person name="Catcheside P."/>
            <person name="Chovatia M."/>
            <person name="Cooper J."/>
            <person name="Damon W."/>
            <person name="Desjardin D."/>
            <person name="Finy P."/>
            <person name="Geml J."/>
            <person name="Haridas S."/>
            <person name="Hughes K."/>
            <person name="Justo A."/>
            <person name="Karasinski D."/>
            <person name="Kautmanova I."/>
            <person name="Kiss B."/>
            <person name="Kocsube S."/>
            <person name="Kotiranta H."/>
            <person name="LaButti K.M."/>
            <person name="Lechner B.E."/>
            <person name="Liimatainen K."/>
            <person name="Lipzen A."/>
            <person name="Lukacs Z."/>
            <person name="Mihaltcheva S."/>
            <person name="Morgado L.N."/>
            <person name="Niskanen T."/>
            <person name="Noordeloos M.E."/>
            <person name="Ohm R.A."/>
            <person name="Ortiz-Santana B."/>
            <person name="Ovrebo C."/>
            <person name="Racz N."/>
            <person name="Riley R."/>
            <person name="Savchenko A."/>
            <person name="Shiryaev A."/>
            <person name="Soop K."/>
            <person name="Spirin V."/>
            <person name="Szebenyi C."/>
            <person name="Tomsovsky M."/>
            <person name="Tulloss R.E."/>
            <person name="Uehling J."/>
            <person name="Grigoriev I.V."/>
            <person name="Vagvolgyi C."/>
            <person name="Papp T."/>
            <person name="Martin F.M."/>
            <person name="Miettinen O."/>
            <person name="Hibbett D.S."/>
            <person name="Nagy L.G."/>
        </authorList>
    </citation>
    <scope>NUCLEOTIDE SEQUENCE [LARGE SCALE GENOMIC DNA]</scope>
    <source>
        <strain evidence="1 2">OMC1185</strain>
    </source>
</reference>
<evidence type="ECO:0008006" key="3">
    <source>
        <dbReference type="Google" id="ProtNLM"/>
    </source>
</evidence>
<organism evidence="1 2">
    <name type="scientific">Heliocybe sulcata</name>
    <dbReference type="NCBI Taxonomy" id="5364"/>
    <lineage>
        <taxon>Eukaryota</taxon>
        <taxon>Fungi</taxon>
        <taxon>Dikarya</taxon>
        <taxon>Basidiomycota</taxon>
        <taxon>Agaricomycotina</taxon>
        <taxon>Agaricomycetes</taxon>
        <taxon>Gloeophyllales</taxon>
        <taxon>Gloeophyllaceae</taxon>
        <taxon>Heliocybe</taxon>
    </lineage>
</organism>
<dbReference type="AlphaFoldDB" id="A0A5C3MKY6"/>
<gene>
    <name evidence="1" type="ORF">OE88DRAFT_1740424</name>
</gene>
<dbReference type="OrthoDB" id="3256413at2759"/>
<proteinExistence type="predicted"/>
<evidence type="ECO:0000313" key="1">
    <source>
        <dbReference type="EMBL" id="TFK45325.1"/>
    </source>
</evidence>
<name>A0A5C3MKY6_9AGAM</name>
<dbReference type="EMBL" id="ML213547">
    <property type="protein sequence ID" value="TFK45325.1"/>
    <property type="molecule type" value="Genomic_DNA"/>
</dbReference>
<dbReference type="SUPFAM" id="SSF81383">
    <property type="entry name" value="F-box domain"/>
    <property type="match status" value="1"/>
</dbReference>
<keyword evidence="2" id="KW-1185">Reference proteome</keyword>
<dbReference type="STRING" id="5364.A0A5C3MKY6"/>
<dbReference type="Proteomes" id="UP000305948">
    <property type="component" value="Unassembled WGS sequence"/>
</dbReference>
<evidence type="ECO:0000313" key="2">
    <source>
        <dbReference type="Proteomes" id="UP000305948"/>
    </source>
</evidence>
<sequence>MSNSRQTSGILLAIAPELVVIILRELDLSMLIRCKRVCTDLKRIIDDSVALQYKIELAVAGMEDGPPSSIDLAERLRRLQNYTKAWRDMAFSPSENIRFDGHYWELYGGVLATSAGDSTLIFNKLPGHARGIKSRQWRIEEVGFPIRDFKMDPSQDLLVMLDFPEQ</sequence>